<proteinExistence type="predicted"/>
<organism evidence="1 2">
    <name type="scientific">Candidatus Pristimantibacillus lignocellulolyticus</name>
    <dbReference type="NCBI Taxonomy" id="2994561"/>
    <lineage>
        <taxon>Bacteria</taxon>
        <taxon>Bacillati</taxon>
        <taxon>Bacillota</taxon>
        <taxon>Bacilli</taxon>
        <taxon>Bacillales</taxon>
        <taxon>Paenibacillaceae</taxon>
        <taxon>Candidatus Pristimantibacillus</taxon>
    </lineage>
</organism>
<dbReference type="Pfam" id="PF20551">
    <property type="entry name" value="DUF6765"/>
    <property type="match status" value="1"/>
</dbReference>
<gene>
    <name evidence="1" type="ORF">NAG76_17480</name>
</gene>
<evidence type="ECO:0000313" key="1">
    <source>
        <dbReference type="EMBL" id="URN93605.1"/>
    </source>
</evidence>
<accession>A0A9J6ZBU6</accession>
<name>A0A9J6ZBU6_9BACL</name>
<sequence length="624" mass="72188">MKFNVHYATIKYIATKVIQNDSYAQTLATNCQLMNDIFEQVTCTYPLNQVPEVIKSRKLCKINGNEAQVSITPTSVDINSPDINDLLLDTKVQESRLIPFSYFPAEYSGIKNEYEVKPITKINSHKDIEEFLDHIRTQYSEAVGAKNDVAIKQALRKFGVLLHIVTDSISYQRFNGYESKYNDWTIVSAQNSKNYSDLTKFYSDQGASMPNVGKYKVGTLTEDYNRQFYLKLNKTENVNYNQVTALQFEVIAEAIYDFTCSFFGKQPAYADWKENYLPNLRLCWSIDSNDQEAICKHWNEQTSLRYEYDFIQVVQEITDKDAIFDYILFIDDVRKKANSIIITNPNPKPVLKPISDLEIKDNENNFCRLSTPCYFGSKVEFILSIDNIQKNIGDDSVIISIYQEDILLREDFYRYINIKDIQQSIVLETIDNDSQLEFYIKSPDSATHFNINFSVELIGNNSLIKDTTLIAPHADDKIINIYNGSNSLNYSYPLNAVYISEQLKGKYLDIFTPFHLNIDLDKEVKLLNDYKFNLYIVSSDKTTNYSYSNNDRYTTISQDKRTGTVSLKTSDEWKNQIPVKCLDSIFELKYDLTLNVYSEKEEGYRTINISGPDKHVSIKYIVNE</sequence>
<evidence type="ECO:0000313" key="2">
    <source>
        <dbReference type="Proteomes" id="UP001056756"/>
    </source>
</evidence>
<dbReference type="InterPro" id="IPR046653">
    <property type="entry name" value="DUF6765"/>
</dbReference>
<dbReference type="EMBL" id="CP097899">
    <property type="protein sequence ID" value="URN93605.1"/>
    <property type="molecule type" value="Genomic_DNA"/>
</dbReference>
<reference evidence="1" key="1">
    <citation type="submission" date="2022-05" db="EMBL/GenBank/DDBJ databases">
        <title>Novel bacterial taxa in a minimal lignocellulolytic consortium and its capacity to transform plastics disclosed by genome-resolved metagenomics.</title>
        <authorList>
            <person name="Rodriguez C.A.D."/>
            <person name="Diaz-Garcia L."/>
            <person name="Herrera K."/>
            <person name="Tarazona N.A."/>
            <person name="Sproer C."/>
            <person name="Overmann J."/>
            <person name="Jimenez D.J."/>
        </authorList>
    </citation>
    <scope>NUCLEOTIDE SEQUENCE</scope>
    <source>
        <strain evidence="1">MAG5</strain>
    </source>
</reference>
<protein>
    <submittedName>
        <fullName evidence="1">Uncharacterized protein</fullName>
    </submittedName>
</protein>
<dbReference type="KEGG" id="plig:NAG76_17480"/>
<dbReference type="Proteomes" id="UP001056756">
    <property type="component" value="Chromosome"/>
</dbReference>
<dbReference type="AlphaFoldDB" id="A0A9J6ZBU6"/>